<dbReference type="Gene3D" id="1.10.10.2830">
    <property type="match status" value="1"/>
</dbReference>
<accession>A0AAF0YNE2</accession>
<dbReference type="AlphaFoldDB" id="A0AAF0YNE2"/>
<dbReference type="GO" id="GO:0045881">
    <property type="term" value="P:positive regulation of sporulation resulting in formation of a cellular spore"/>
    <property type="evidence" value="ECO:0007669"/>
    <property type="project" value="TreeGrafter"/>
</dbReference>
<organism evidence="5 6">
    <name type="scientific">Nosocomiicoccus massiliensis</name>
    <dbReference type="NCBI Taxonomy" id="1232430"/>
    <lineage>
        <taxon>Bacteria</taxon>
        <taxon>Bacillati</taxon>
        <taxon>Bacillota</taxon>
        <taxon>Bacilli</taxon>
        <taxon>Bacillales</taxon>
        <taxon>Staphylococcaceae</taxon>
        <taxon>Nosocomiicoccus</taxon>
    </lineage>
</organism>
<dbReference type="EMBL" id="CP136964">
    <property type="protein sequence ID" value="WOS95686.1"/>
    <property type="molecule type" value="Genomic_DNA"/>
</dbReference>
<dbReference type="Proteomes" id="UP000243626">
    <property type="component" value="Chromosome"/>
</dbReference>
<dbReference type="Gene3D" id="3.90.1530.30">
    <property type="match status" value="1"/>
</dbReference>
<evidence type="ECO:0000256" key="3">
    <source>
        <dbReference type="ARBA" id="ARBA00023125"/>
    </source>
</evidence>
<dbReference type="KEGG" id="nmy:CJ229_006210"/>
<comment type="similarity">
    <text evidence="2">Belongs to the ParB family.</text>
</comment>
<evidence type="ECO:0000313" key="5">
    <source>
        <dbReference type="EMBL" id="WOS95686.1"/>
    </source>
</evidence>
<dbReference type="NCBIfam" id="TIGR00180">
    <property type="entry name" value="parB_part"/>
    <property type="match status" value="1"/>
</dbReference>
<dbReference type="InterPro" id="IPR003115">
    <property type="entry name" value="ParB_N"/>
</dbReference>
<reference evidence="6" key="1">
    <citation type="submission" date="2017-09" db="EMBL/GenBank/DDBJ databases">
        <title>Bacterial strain isolated from the female urinary microbiota.</title>
        <authorList>
            <person name="Thomas-White K."/>
            <person name="Kumar N."/>
            <person name="Forster S."/>
            <person name="Putonti C."/>
            <person name="Lawley T."/>
            <person name="Wolfe A.J."/>
        </authorList>
    </citation>
    <scope>NUCLEOTIDE SEQUENCE [LARGE SCALE GENOMIC DNA]</scope>
    <source>
        <strain evidence="6">UMB0959</strain>
    </source>
</reference>
<dbReference type="FunFam" id="3.90.1530.30:FF:000001">
    <property type="entry name" value="Chromosome partitioning protein ParB"/>
    <property type="match status" value="1"/>
</dbReference>
<sequence length="269" mass="31393">MKKPFSKLFNLLDKTDRHVEDKIEKIPVEKIVPNRFQPRKVFDNKSIKELADSIEVHGLLQPITLRPIEEGMYEIIAGERRFRAIKSLHFENVESIIRYFTDQEAAVIAIIENIQREDLSPYEEALAYKDLLSMDDITQKDLAHSLGKSQSFIANKLRLLKLSSPVITALQNNDISERHARAMLSLDNAMQYEVLEKVKDKDLTVKDTEQLVKNRLKQKETQINFNDDMTFLMNDLDNEIQKIKRHGHEVLCEKTEDEDTYIINIKIKK</sequence>
<dbReference type="GO" id="GO:0007059">
    <property type="term" value="P:chromosome segregation"/>
    <property type="evidence" value="ECO:0007669"/>
    <property type="project" value="TreeGrafter"/>
</dbReference>
<dbReference type="PANTHER" id="PTHR33375:SF8">
    <property type="entry name" value="NUCLEOID OCCLUSION PROTEIN"/>
    <property type="match status" value="1"/>
</dbReference>
<dbReference type="RefSeq" id="WP_068129056.1">
    <property type="nucleotide sequence ID" value="NZ_CP136964.1"/>
</dbReference>
<evidence type="ECO:0000256" key="1">
    <source>
        <dbReference type="ARBA" id="ARBA00004453"/>
    </source>
</evidence>
<dbReference type="GO" id="GO:0005694">
    <property type="term" value="C:chromosome"/>
    <property type="evidence" value="ECO:0007669"/>
    <property type="project" value="TreeGrafter"/>
</dbReference>
<evidence type="ECO:0000259" key="4">
    <source>
        <dbReference type="SMART" id="SM00470"/>
    </source>
</evidence>
<dbReference type="InterPro" id="IPR050336">
    <property type="entry name" value="Chromosome_partition/occlusion"/>
</dbReference>
<comment type="subcellular location">
    <subcellularLocation>
        <location evidence="1">Cytoplasm</location>
        <location evidence="1">Nucleoid</location>
    </subcellularLocation>
</comment>
<keyword evidence="6" id="KW-1185">Reference proteome</keyword>
<dbReference type="Pfam" id="PF02195">
    <property type="entry name" value="ParB_N"/>
    <property type="match status" value="1"/>
</dbReference>
<keyword evidence="3" id="KW-0238">DNA-binding</keyword>
<dbReference type="InterPro" id="IPR036086">
    <property type="entry name" value="ParB/Sulfiredoxin_sf"/>
</dbReference>
<dbReference type="SUPFAM" id="SSF110849">
    <property type="entry name" value="ParB/Sulfiredoxin"/>
    <property type="match status" value="1"/>
</dbReference>
<dbReference type="PANTHER" id="PTHR33375">
    <property type="entry name" value="CHROMOSOME-PARTITIONING PROTEIN PARB-RELATED"/>
    <property type="match status" value="1"/>
</dbReference>
<name>A0AAF0YNE2_9STAP</name>
<protein>
    <submittedName>
        <fullName evidence="5">ParB/RepB/Spo0J family partition protein</fullName>
    </submittedName>
</protein>
<dbReference type="InterPro" id="IPR041468">
    <property type="entry name" value="HTH_ParB/Spo0J"/>
</dbReference>
<dbReference type="SUPFAM" id="SSF109709">
    <property type="entry name" value="KorB DNA-binding domain-like"/>
    <property type="match status" value="1"/>
</dbReference>
<dbReference type="SMART" id="SM00470">
    <property type="entry name" value="ParB"/>
    <property type="match status" value="1"/>
</dbReference>
<proteinExistence type="inferred from homology"/>
<evidence type="ECO:0000313" key="6">
    <source>
        <dbReference type="Proteomes" id="UP000243626"/>
    </source>
</evidence>
<dbReference type="FunFam" id="1.10.10.2830:FF:000001">
    <property type="entry name" value="Chromosome partitioning protein ParB"/>
    <property type="match status" value="1"/>
</dbReference>
<feature type="domain" description="ParB-like N-terminal" evidence="4">
    <location>
        <begin position="24"/>
        <end position="114"/>
    </location>
</feature>
<dbReference type="InterPro" id="IPR004437">
    <property type="entry name" value="ParB/RepB/Spo0J"/>
</dbReference>
<dbReference type="CDD" id="cd16393">
    <property type="entry name" value="SPO0J_N"/>
    <property type="match status" value="1"/>
</dbReference>
<dbReference type="GO" id="GO:0009295">
    <property type="term" value="C:nucleoid"/>
    <property type="evidence" value="ECO:0007669"/>
    <property type="project" value="UniProtKB-SubCell"/>
</dbReference>
<evidence type="ECO:0000256" key="2">
    <source>
        <dbReference type="ARBA" id="ARBA00006295"/>
    </source>
</evidence>
<dbReference type="Pfam" id="PF17762">
    <property type="entry name" value="HTH_ParB"/>
    <property type="match status" value="1"/>
</dbReference>
<gene>
    <name evidence="5" type="ORF">CJ229_006210</name>
</gene>
<dbReference type="GO" id="GO:0003677">
    <property type="term" value="F:DNA binding"/>
    <property type="evidence" value="ECO:0007669"/>
    <property type="project" value="UniProtKB-KW"/>
</dbReference>